<dbReference type="AlphaFoldDB" id="A0A1G2PL99"/>
<keyword evidence="4" id="KW-0460">Magnesium</keyword>
<dbReference type="GO" id="GO:0006742">
    <property type="term" value="P:NADP+ catabolic process"/>
    <property type="evidence" value="ECO:0007669"/>
    <property type="project" value="TreeGrafter"/>
</dbReference>
<dbReference type="GO" id="GO:0046872">
    <property type="term" value="F:metal ion binding"/>
    <property type="evidence" value="ECO:0007669"/>
    <property type="project" value="UniProtKB-KW"/>
</dbReference>
<dbReference type="PROSITE" id="PS00893">
    <property type="entry name" value="NUDIX_BOX"/>
    <property type="match status" value="1"/>
</dbReference>
<dbReference type="InterPro" id="IPR020084">
    <property type="entry name" value="NUDIX_hydrolase_CS"/>
</dbReference>
<comment type="cofactor">
    <cofactor evidence="1">
        <name>Mg(2+)</name>
        <dbReference type="ChEBI" id="CHEBI:18420"/>
    </cofactor>
</comment>
<keyword evidence="2" id="KW-0479">Metal-binding</keyword>
<comment type="caution">
    <text evidence="6">The sequence shown here is derived from an EMBL/GenBank/DDBJ whole genome shotgun (WGS) entry which is preliminary data.</text>
</comment>
<evidence type="ECO:0000256" key="4">
    <source>
        <dbReference type="ARBA" id="ARBA00022842"/>
    </source>
</evidence>
<dbReference type="STRING" id="1802362.A2806_00010"/>
<dbReference type="CDD" id="cd02883">
    <property type="entry name" value="NUDIX_Hydrolase"/>
    <property type="match status" value="1"/>
</dbReference>
<dbReference type="PANTHER" id="PTHR42904:SF1">
    <property type="entry name" value="NUCLEOSIDE DIPHOSPHATE-LINKED MOIETY X MOTIF 17"/>
    <property type="match status" value="1"/>
</dbReference>
<evidence type="ECO:0000256" key="3">
    <source>
        <dbReference type="ARBA" id="ARBA00022801"/>
    </source>
</evidence>
<dbReference type="Proteomes" id="UP000177629">
    <property type="component" value="Unassembled WGS sequence"/>
</dbReference>
<dbReference type="InterPro" id="IPR015797">
    <property type="entry name" value="NUDIX_hydrolase-like_dom_sf"/>
</dbReference>
<gene>
    <name evidence="6" type="ORF">A2806_00010</name>
</gene>
<proteinExistence type="predicted"/>
<dbReference type="PROSITE" id="PS51462">
    <property type="entry name" value="NUDIX"/>
    <property type="match status" value="1"/>
</dbReference>
<organism evidence="6 7">
    <name type="scientific">Candidatus Terrybacteria bacterium RIFCSPHIGHO2_01_FULL_48_17</name>
    <dbReference type="NCBI Taxonomy" id="1802362"/>
    <lineage>
        <taxon>Bacteria</taxon>
        <taxon>Candidatus Terryibacteriota</taxon>
    </lineage>
</organism>
<evidence type="ECO:0000259" key="5">
    <source>
        <dbReference type="PROSITE" id="PS51462"/>
    </source>
</evidence>
<dbReference type="GO" id="GO:0035529">
    <property type="term" value="F:NADH pyrophosphatase activity"/>
    <property type="evidence" value="ECO:0007669"/>
    <property type="project" value="TreeGrafter"/>
</dbReference>
<evidence type="ECO:0000256" key="1">
    <source>
        <dbReference type="ARBA" id="ARBA00001946"/>
    </source>
</evidence>
<dbReference type="EMBL" id="MHSS01000005">
    <property type="protein sequence ID" value="OHA48539.1"/>
    <property type="molecule type" value="Genomic_DNA"/>
</dbReference>
<evidence type="ECO:0000256" key="2">
    <source>
        <dbReference type="ARBA" id="ARBA00022723"/>
    </source>
</evidence>
<protein>
    <recommendedName>
        <fullName evidence="5">Nudix hydrolase domain-containing protein</fullName>
    </recommendedName>
</protein>
<feature type="domain" description="Nudix hydrolase" evidence="5">
    <location>
        <begin position="8"/>
        <end position="137"/>
    </location>
</feature>
<dbReference type="GO" id="GO:0005829">
    <property type="term" value="C:cytosol"/>
    <property type="evidence" value="ECO:0007669"/>
    <property type="project" value="TreeGrafter"/>
</dbReference>
<keyword evidence="3" id="KW-0378">Hydrolase</keyword>
<evidence type="ECO:0000313" key="7">
    <source>
        <dbReference type="Proteomes" id="UP000177629"/>
    </source>
</evidence>
<dbReference type="Pfam" id="PF00293">
    <property type="entry name" value="NUDIX"/>
    <property type="match status" value="1"/>
</dbReference>
<accession>A0A1G2PL99</accession>
<dbReference type="InterPro" id="IPR050241">
    <property type="entry name" value="NAD-cap_RNA_hydrolase_NudC"/>
</dbReference>
<dbReference type="GO" id="GO:0019677">
    <property type="term" value="P:NAD+ catabolic process"/>
    <property type="evidence" value="ECO:0007669"/>
    <property type="project" value="TreeGrafter"/>
</dbReference>
<dbReference type="PANTHER" id="PTHR42904">
    <property type="entry name" value="NUDIX HYDROLASE, NUDC SUBFAMILY"/>
    <property type="match status" value="1"/>
</dbReference>
<name>A0A1G2PL99_9BACT</name>
<reference evidence="6 7" key="1">
    <citation type="journal article" date="2016" name="Nat. Commun.">
        <title>Thousands of microbial genomes shed light on interconnected biogeochemical processes in an aquifer system.</title>
        <authorList>
            <person name="Anantharaman K."/>
            <person name="Brown C.T."/>
            <person name="Hug L.A."/>
            <person name="Sharon I."/>
            <person name="Castelle C.J."/>
            <person name="Probst A.J."/>
            <person name="Thomas B.C."/>
            <person name="Singh A."/>
            <person name="Wilkins M.J."/>
            <person name="Karaoz U."/>
            <person name="Brodie E.L."/>
            <person name="Williams K.H."/>
            <person name="Hubbard S.S."/>
            <person name="Banfield J.F."/>
        </authorList>
    </citation>
    <scope>NUCLEOTIDE SEQUENCE [LARGE SCALE GENOMIC DNA]</scope>
</reference>
<dbReference type="SUPFAM" id="SSF55811">
    <property type="entry name" value="Nudix"/>
    <property type="match status" value="1"/>
</dbReference>
<dbReference type="InterPro" id="IPR000086">
    <property type="entry name" value="NUDIX_hydrolase_dom"/>
</dbReference>
<sequence>MKNDDKRCPRGSVGAIIKDINGRVLFILRATFPVAWACPAGHFEVGETAGQAVNREVKEETNLDTQNVRLVWHGVMNNPCRRGFTSHEWFVFVCVVSNIKDLSVDTTAADDARWVSRIDYAALEATEPGIERVWQEIIEKIPHEFWGPSQ</sequence>
<evidence type="ECO:0000313" key="6">
    <source>
        <dbReference type="EMBL" id="OHA48539.1"/>
    </source>
</evidence>
<dbReference type="Gene3D" id="3.90.79.10">
    <property type="entry name" value="Nucleoside Triphosphate Pyrophosphohydrolase"/>
    <property type="match status" value="1"/>
</dbReference>